<protein>
    <submittedName>
        <fullName evidence="1">Uncharacterized protein</fullName>
    </submittedName>
</protein>
<dbReference type="AlphaFoldDB" id="A4U4Z4"/>
<proteinExistence type="predicted"/>
<dbReference type="EMBL" id="CU459003">
    <property type="protein sequence ID" value="CAM77951.1"/>
    <property type="molecule type" value="Genomic_DNA"/>
</dbReference>
<sequence length="55" mass="6176">MIRQKADAAPDQGGVGFLALVMQEHPISSIFNHRTKMSIFCTKYCPGRLWKIVIA</sequence>
<organism evidence="1">
    <name type="scientific">Magnetospirillum gryphiswaldense</name>
    <dbReference type="NCBI Taxonomy" id="55518"/>
    <lineage>
        <taxon>Bacteria</taxon>
        <taxon>Pseudomonadati</taxon>
        <taxon>Pseudomonadota</taxon>
        <taxon>Alphaproteobacteria</taxon>
        <taxon>Rhodospirillales</taxon>
        <taxon>Rhodospirillaceae</taxon>
        <taxon>Magnetospirillum</taxon>
    </lineage>
</organism>
<name>A4U4Z4_9PROT</name>
<evidence type="ECO:0000313" key="1">
    <source>
        <dbReference type="EMBL" id="CAM77951.1"/>
    </source>
</evidence>
<reference evidence="1" key="1">
    <citation type="journal article" date="2007" name="J. Bacteriol.">
        <title>Comparative genome analysis of four magnetotactic bacteria reveals a complex set of group-specific genes implicated in magnetosome biomineralization and function.</title>
        <authorList>
            <person name="Richter M."/>
            <person name="Kube M."/>
            <person name="Bazylinski D.A."/>
            <person name="Lombardot T."/>
            <person name="Gloeckner F.O."/>
            <person name="Reinhardt R."/>
            <person name="Schueler D."/>
        </authorList>
    </citation>
    <scope>NUCLEOTIDE SEQUENCE</scope>
    <source>
        <strain evidence="1">MSR-1</strain>
    </source>
</reference>
<accession>A4U4Z4</accession>
<gene>
    <name evidence="1" type="ORF">MGR_4019</name>
</gene>